<accession>A0A7M1RZM0</accession>
<dbReference type="EMBL" id="MT774394">
    <property type="protein sequence ID" value="QOR59893.1"/>
    <property type="molecule type" value="Genomic_DNA"/>
</dbReference>
<feature type="region of interest" description="Disordered" evidence="1">
    <location>
        <begin position="1"/>
        <end position="24"/>
    </location>
</feature>
<organism evidence="2 3">
    <name type="scientific">uncultured phage cr271_1</name>
    <dbReference type="NCBI Taxonomy" id="2772078"/>
    <lineage>
        <taxon>Viruses</taxon>
        <taxon>Duplodnaviria</taxon>
        <taxon>Heunggongvirae</taxon>
        <taxon>Uroviricota</taxon>
        <taxon>Caudoviricetes</taxon>
        <taxon>Crassvirales</taxon>
        <taxon>Intestiviridae</taxon>
        <taxon>Obtuvirinae</taxon>
        <taxon>Hacihdavirus</taxon>
        <taxon>Hacihdavirus animalis</taxon>
    </lineage>
</organism>
<dbReference type="KEGG" id="vg:65130509"/>
<protein>
    <submittedName>
        <fullName evidence="2">Uncharacterized protein</fullName>
    </submittedName>
</protein>
<evidence type="ECO:0000256" key="1">
    <source>
        <dbReference type="SAM" id="MobiDB-lite"/>
    </source>
</evidence>
<reference evidence="2 3" key="1">
    <citation type="submission" date="2020-07" db="EMBL/GenBank/DDBJ databases">
        <title>Taxonomic proposal: Crassvirales, a new order of highly abundant and diverse bacterial viruses.</title>
        <authorList>
            <person name="Shkoporov A.N."/>
            <person name="Stockdale S.R."/>
            <person name="Guerin E."/>
            <person name="Ross R.P."/>
            <person name="Hill C."/>
        </authorList>
    </citation>
    <scope>NUCLEOTIDE SEQUENCE [LARGE SCALE GENOMIC DNA]</scope>
</reference>
<dbReference type="GeneID" id="65130509"/>
<dbReference type="RefSeq" id="YP_010112051.1">
    <property type="nucleotide sequence ID" value="NC_055887.1"/>
</dbReference>
<name>A0A7M1RZM0_9CAUD</name>
<keyword evidence="3" id="KW-1185">Reference proteome</keyword>
<evidence type="ECO:0000313" key="3">
    <source>
        <dbReference type="Proteomes" id="UP000593898"/>
    </source>
</evidence>
<proteinExistence type="predicted"/>
<sequence length="314" mass="34228">MTNDKEKTVAEGAQTATKKVRRGVSNKTQAVAQLKFHEKDAAQNGLFVGHLEEVRVDWSNSEDNKDFPSMSVPRLTIHFASNHPNASEKRHVYQTLFPIPSNVNTIPGGTEEWKVNNVFNWIKHILDVFYLKGRELTEAEEEALSLPFDDTDDNGEYVVVDVEDVLAGYRAIFEAAASMLNGEFTGDHEATGKACFKTADGKFIPCWLKLLRHKKRKNDWINVTQNGDLGFDSFIGNGVVELLKKDVPPTVLRLDFAKESITPKETKKAPTIGAPGMAAPGMGGVMAGGPIGDMGGMYNPGADASAAAGGDMPF</sequence>
<evidence type="ECO:0000313" key="2">
    <source>
        <dbReference type="EMBL" id="QOR59893.1"/>
    </source>
</evidence>
<dbReference type="Proteomes" id="UP000593898">
    <property type="component" value="Segment"/>
</dbReference>